<evidence type="ECO:0000256" key="2">
    <source>
        <dbReference type="ARBA" id="ARBA00007957"/>
    </source>
</evidence>
<proteinExistence type="inferred from homology"/>
<evidence type="ECO:0000256" key="3">
    <source>
        <dbReference type="ARBA" id="ARBA00011738"/>
    </source>
</evidence>
<dbReference type="InterPro" id="IPR043135">
    <property type="entry name" value="Fur_C"/>
</dbReference>
<dbReference type="GO" id="GO:0045892">
    <property type="term" value="P:negative regulation of DNA-templated transcription"/>
    <property type="evidence" value="ECO:0007669"/>
    <property type="project" value="TreeGrafter"/>
</dbReference>
<evidence type="ECO:0000256" key="1">
    <source>
        <dbReference type="ARBA" id="ARBA00004496"/>
    </source>
</evidence>
<evidence type="ECO:0000256" key="9">
    <source>
        <dbReference type="ARBA" id="ARBA00023015"/>
    </source>
</evidence>
<keyword evidence="11 13" id="KW-0804">Transcription</keyword>
<feature type="binding site" evidence="12">
    <location>
        <position position="110"/>
    </location>
    <ligand>
        <name>Fe cation</name>
        <dbReference type="ChEBI" id="CHEBI:24875"/>
    </ligand>
</feature>
<dbReference type="OrthoDB" id="8659436at2"/>
<dbReference type="PANTHER" id="PTHR33202">
    <property type="entry name" value="ZINC UPTAKE REGULATION PROTEIN"/>
    <property type="match status" value="1"/>
</dbReference>
<dbReference type="GO" id="GO:0008270">
    <property type="term" value="F:zinc ion binding"/>
    <property type="evidence" value="ECO:0007669"/>
    <property type="project" value="TreeGrafter"/>
</dbReference>
<evidence type="ECO:0000256" key="5">
    <source>
        <dbReference type="ARBA" id="ARBA00022490"/>
    </source>
</evidence>
<evidence type="ECO:0000256" key="13">
    <source>
        <dbReference type="RuleBase" id="RU364037"/>
    </source>
</evidence>
<keyword evidence="6 13" id="KW-0678">Repressor</keyword>
<evidence type="ECO:0000256" key="12">
    <source>
        <dbReference type="PIRSR" id="PIRSR602481-2"/>
    </source>
</evidence>
<reference evidence="14 15" key="1">
    <citation type="submission" date="2019-03" db="EMBL/GenBank/DDBJ databases">
        <title>Genomic Encyclopedia of Type Strains, Phase IV (KMG-IV): sequencing the most valuable type-strain genomes for metagenomic binning, comparative biology and taxonomic classification.</title>
        <authorList>
            <person name="Goeker M."/>
        </authorList>
    </citation>
    <scope>NUCLEOTIDE SEQUENCE [LARGE SCALE GENOMIC DNA]</scope>
    <source>
        <strain evidence="14 15">DSM 25903</strain>
    </source>
</reference>
<evidence type="ECO:0000256" key="11">
    <source>
        <dbReference type="ARBA" id="ARBA00023163"/>
    </source>
</evidence>
<dbReference type="Pfam" id="PF01475">
    <property type="entry name" value="FUR"/>
    <property type="match status" value="1"/>
</dbReference>
<feature type="binding site" evidence="12">
    <location>
        <position position="127"/>
    </location>
    <ligand>
        <name>Fe cation</name>
        <dbReference type="ChEBI" id="CHEBI:24875"/>
    </ligand>
</feature>
<dbReference type="GO" id="GO:0005829">
    <property type="term" value="C:cytosol"/>
    <property type="evidence" value="ECO:0007669"/>
    <property type="project" value="TreeGrafter"/>
</dbReference>
<evidence type="ECO:0000256" key="8">
    <source>
        <dbReference type="ARBA" id="ARBA00022833"/>
    </source>
</evidence>
<evidence type="ECO:0000256" key="6">
    <source>
        <dbReference type="ARBA" id="ARBA00022491"/>
    </source>
</evidence>
<dbReference type="GO" id="GO:0003700">
    <property type="term" value="F:DNA-binding transcription factor activity"/>
    <property type="evidence" value="ECO:0007669"/>
    <property type="project" value="UniProtKB-UniRule"/>
</dbReference>
<dbReference type="Proteomes" id="UP000295122">
    <property type="component" value="Unassembled WGS sequence"/>
</dbReference>
<feature type="binding site" evidence="12">
    <location>
        <position position="91"/>
    </location>
    <ligand>
        <name>Fe cation</name>
        <dbReference type="ChEBI" id="CHEBI:24875"/>
    </ligand>
</feature>
<dbReference type="InterPro" id="IPR036390">
    <property type="entry name" value="WH_DNA-bd_sf"/>
</dbReference>
<gene>
    <name evidence="13" type="primary">fur</name>
    <name evidence="14" type="ORF">EV668_2400</name>
</gene>
<comment type="caution">
    <text evidence="14">The sequence shown here is derived from an EMBL/GenBank/DDBJ whole genome shotgun (WGS) entry which is preliminary data.</text>
</comment>
<dbReference type="GO" id="GO:1900376">
    <property type="term" value="P:regulation of secondary metabolite biosynthetic process"/>
    <property type="evidence" value="ECO:0007669"/>
    <property type="project" value="TreeGrafter"/>
</dbReference>
<keyword evidence="5 13" id="KW-0963">Cytoplasm</keyword>
<protein>
    <recommendedName>
        <fullName evidence="4 13">Ferric uptake regulation protein</fullName>
    </recommendedName>
</protein>
<evidence type="ECO:0000256" key="7">
    <source>
        <dbReference type="ARBA" id="ARBA00022723"/>
    </source>
</evidence>
<comment type="subunit">
    <text evidence="3 13">Homodimer.</text>
</comment>
<keyword evidence="9 13" id="KW-0805">Transcription regulation</keyword>
<keyword evidence="10 13" id="KW-0238">DNA-binding</keyword>
<evidence type="ECO:0000313" key="14">
    <source>
        <dbReference type="EMBL" id="TDR89568.1"/>
    </source>
</evidence>
<dbReference type="GO" id="GO:0000976">
    <property type="term" value="F:transcription cis-regulatory region binding"/>
    <property type="evidence" value="ECO:0007669"/>
    <property type="project" value="TreeGrafter"/>
</dbReference>
<keyword evidence="7 12" id="KW-0479">Metal-binding</keyword>
<name>A0A4R7BUS8_9HYPH</name>
<evidence type="ECO:0000256" key="4">
    <source>
        <dbReference type="ARBA" id="ARBA00020910"/>
    </source>
</evidence>
<keyword evidence="8 13" id="KW-0862">Zinc</keyword>
<dbReference type="AlphaFoldDB" id="A0A4R7BUS8"/>
<dbReference type="RefSeq" id="WP_133771954.1">
    <property type="nucleotide sequence ID" value="NZ_SNZR01000013.1"/>
</dbReference>
<dbReference type="PANTHER" id="PTHR33202:SF2">
    <property type="entry name" value="FERRIC UPTAKE REGULATION PROTEIN"/>
    <property type="match status" value="1"/>
</dbReference>
<evidence type="ECO:0000256" key="10">
    <source>
        <dbReference type="ARBA" id="ARBA00023125"/>
    </source>
</evidence>
<comment type="cofactor">
    <cofactor evidence="12">
        <name>Mn(2+)</name>
        <dbReference type="ChEBI" id="CHEBI:29035"/>
    </cofactor>
    <cofactor evidence="12">
        <name>Fe(2+)</name>
        <dbReference type="ChEBI" id="CHEBI:29033"/>
    </cofactor>
    <text evidence="12">Binds 1 Mn(2+) or Fe(2+) ion per subunit.</text>
</comment>
<comment type="subcellular location">
    <subcellularLocation>
        <location evidence="1 13">Cytoplasm</location>
    </subcellularLocation>
</comment>
<dbReference type="SUPFAM" id="SSF46785">
    <property type="entry name" value="Winged helix' DNA-binding domain"/>
    <property type="match status" value="1"/>
</dbReference>
<dbReference type="InterPro" id="IPR036388">
    <property type="entry name" value="WH-like_DNA-bd_sf"/>
</dbReference>
<dbReference type="InterPro" id="IPR002481">
    <property type="entry name" value="FUR"/>
</dbReference>
<comment type="similarity">
    <text evidence="2 13">Belongs to the Fur family.</text>
</comment>
<accession>A0A4R7BUS8</accession>
<keyword evidence="12 13" id="KW-0408">Iron</keyword>
<dbReference type="Gene3D" id="1.10.10.10">
    <property type="entry name" value="Winged helix-like DNA-binding domain superfamily/Winged helix DNA-binding domain"/>
    <property type="match status" value="1"/>
</dbReference>
<feature type="binding site" evidence="12">
    <location>
        <position position="89"/>
    </location>
    <ligand>
        <name>Fe cation</name>
        <dbReference type="ChEBI" id="CHEBI:24875"/>
    </ligand>
</feature>
<organism evidence="14 15">
    <name type="scientific">Enterovirga rhinocerotis</name>
    <dbReference type="NCBI Taxonomy" id="1339210"/>
    <lineage>
        <taxon>Bacteria</taxon>
        <taxon>Pseudomonadati</taxon>
        <taxon>Pseudomonadota</taxon>
        <taxon>Alphaproteobacteria</taxon>
        <taxon>Hyphomicrobiales</taxon>
        <taxon>Methylobacteriaceae</taxon>
        <taxon>Enterovirga</taxon>
    </lineage>
</organism>
<dbReference type="FunFam" id="1.10.10.10:FF:000051">
    <property type="entry name" value="Fur family transcriptional regulator"/>
    <property type="match status" value="1"/>
</dbReference>
<sequence>MDRANELEGACREQGLRMTGQRLTILSVLSRADDHPDAAELHRRAAAIDPGISMATVYRTVKLLQDKGILARHAFADGPARYESAAQAHHDHLIDIESGRVIEFHSPEIERLQEEIARNLGFRIVSHRLEIYAKPIKGRKRP</sequence>
<dbReference type="CDD" id="cd07153">
    <property type="entry name" value="Fur_like"/>
    <property type="match status" value="1"/>
</dbReference>
<dbReference type="Gene3D" id="3.30.1490.190">
    <property type="match status" value="1"/>
</dbReference>
<evidence type="ECO:0000313" key="15">
    <source>
        <dbReference type="Proteomes" id="UP000295122"/>
    </source>
</evidence>
<dbReference type="EMBL" id="SNZR01000013">
    <property type="protein sequence ID" value="TDR89568.1"/>
    <property type="molecule type" value="Genomic_DNA"/>
</dbReference>
<keyword evidence="15" id="KW-1185">Reference proteome</keyword>